<evidence type="ECO:0000313" key="7">
    <source>
        <dbReference type="EMBL" id="PPE67405.1"/>
    </source>
</evidence>
<gene>
    <name evidence="7" type="ORF">C1704_04395</name>
</gene>
<reference evidence="7 8" key="1">
    <citation type="submission" date="2018-02" db="EMBL/GenBank/DDBJ databases">
        <title>Reclassifiation of [Polyangium] brachysporum DSM 7029 as Guopingzhaonella breviflexa gen. nov., sp. nov., a member of the family Comamonadaceae.</title>
        <authorList>
            <person name="Tang B."/>
        </authorList>
    </citation>
    <scope>NUCLEOTIDE SEQUENCE [LARGE SCALE GENOMIC DNA]</scope>
    <source>
        <strain evidence="7 8">BCRC 80649</strain>
    </source>
</reference>
<keyword evidence="2" id="KW-0479">Metal-binding</keyword>
<dbReference type="InterPro" id="IPR001279">
    <property type="entry name" value="Metallo-B-lactamas"/>
</dbReference>
<feature type="domain" description="Metallo-beta-lactamase" evidence="6">
    <location>
        <begin position="96"/>
        <end position="301"/>
    </location>
</feature>
<dbReference type="InterPro" id="IPR051013">
    <property type="entry name" value="MBL_superfamily_lactonases"/>
</dbReference>
<dbReference type="Gene3D" id="3.60.15.10">
    <property type="entry name" value="Ribonuclease Z/Hydroxyacylglutathione hydrolase-like"/>
    <property type="match status" value="1"/>
</dbReference>
<comment type="similarity">
    <text evidence="1">Belongs to the metallo-beta-lactamase superfamily.</text>
</comment>
<comment type="caution">
    <text evidence="7">The sequence shown here is derived from an EMBL/GenBank/DDBJ whole genome shotgun (WGS) entry which is preliminary data.</text>
</comment>
<dbReference type="InterPro" id="IPR036866">
    <property type="entry name" value="RibonucZ/Hydroxyglut_hydro"/>
</dbReference>
<dbReference type="PANTHER" id="PTHR42978">
    <property type="entry name" value="QUORUM-QUENCHING LACTONASE YTNP-RELATED-RELATED"/>
    <property type="match status" value="1"/>
</dbReference>
<evidence type="ECO:0000313" key="8">
    <source>
        <dbReference type="Proteomes" id="UP000238605"/>
    </source>
</evidence>
<organism evidence="7 8">
    <name type="scientific">Caldimonas caldifontis</name>
    <dbReference type="NCBI Taxonomy" id="1452508"/>
    <lineage>
        <taxon>Bacteria</taxon>
        <taxon>Pseudomonadati</taxon>
        <taxon>Pseudomonadota</taxon>
        <taxon>Betaproteobacteria</taxon>
        <taxon>Burkholderiales</taxon>
        <taxon>Sphaerotilaceae</taxon>
        <taxon>Caldimonas</taxon>
    </lineage>
</organism>
<dbReference type="SUPFAM" id="SSF56281">
    <property type="entry name" value="Metallo-hydrolase/oxidoreductase"/>
    <property type="match status" value="1"/>
</dbReference>
<dbReference type="EMBL" id="PSNX01000003">
    <property type="protein sequence ID" value="PPE67405.1"/>
    <property type="molecule type" value="Genomic_DNA"/>
</dbReference>
<name>A0A2S5SXA9_9BURK</name>
<dbReference type="PANTHER" id="PTHR42978:SF6">
    <property type="entry name" value="QUORUM-QUENCHING LACTONASE YTNP-RELATED"/>
    <property type="match status" value="1"/>
</dbReference>
<dbReference type="GO" id="GO:0016787">
    <property type="term" value="F:hydrolase activity"/>
    <property type="evidence" value="ECO:0007669"/>
    <property type="project" value="UniProtKB-KW"/>
</dbReference>
<evidence type="ECO:0000256" key="3">
    <source>
        <dbReference type="ARBA" id="ARBA00022801"/>
    </source>
</evidence>
<keyword evidence="4" id="KW-0862">Zinc</keyword>
<dbReference type="GO" id="GO:0046872">
    <property type="term" value="F:metal ion binding"/>
    <property type="evidence" value="ECO:0007669"/>
    <property type="project" value="UniProtKB-KW"/>
</dbReference>
<dbReference type="AlphaFoldDB" id="A0A2S5SXA9"/>
<evidence type="ECO:0000256" key="1">
    <source>
        <dbReference type="ARBA" id="ARBA00007749"/>
    </source>
</evidence>
<dbReference type="RefSeq" id="WP_104301360.1">
    <property type="nucleotide sequence ID" value="NZ_PSNX01000003.1"/>
</dbReference>
<keyword evidence="8" id="KW-1185">Reference proteome</keyword>
<accession>A0A2S5SXA9</accession>
<evidence type="ECO:0000256" key="2">
    <source>
        <dbReference type="ARBA" id="ARBA00022723"/>
    </source>
</evidence>
<feature type="chain" id="PRO_5015670646" evidence="5">
    <location>
        <begin position="30"/>
        <end position="324"/>
    </location>
</feature>
<evidence type="ECO:0000256" key="4">
    <source>
        <dbReference type="ARBA" id="ARBA00022833"/>
    </source>
</evidence>
<keyword evidence="3 7" id="KW-0378">Hydrolase</keyword>
<evidence type="ECO:0000259" key="6">
    <source>
        <dbReference type="SMART" id="SM00849"/>
    </source>
</evidence>
<dbReference type="OrthoDB" id="5443440at2"/>
<keyword evidence="5" id="KW-0732">Signal</keyword>
<feature type="signal peptide" evidence="5">
    <location>
        <begin position="1"/>
        <end position="29"/>
    </location>
</feature>
<dbReference type="PROSITE" id="PS51318">
    <property type="entry name" value="TAT"/>
    <property type="match status" value="1"/>
</dbReference>
<dbReference type="SMART" id="SM00849">
    <property type="entry name" value="Lactamase_B"/>
    <property type="match status" value="1"/>
</dbReference>
<sequence length="324" mass="34799">MMHRRQFLAGSAALALGSFGSLGFAPVWAQNAPDLGTPTLPNPGFARLRIGEVEIVAIHDGVARRPLAEGFVRDVPLSQVQAALTEAGLPTTHVDISFTAFVAIMGERRVLMDTGNGQFGAPTTGRLLANLQAAGIAPDSIDTVLITHFHGDHINGLRNREGQTPFTKAKVWVPEAEWAFWMDDARMNAAPEAMRGAFQNVRRVFGPIAGEVQKFAADATLMPGLRAISAHGHTPGMSMFQVESGGQRFLNVADLSNIPALFVRQPDWAVAFDMDPQAARAVRRKILAMAAQDGVTVGGYHFPFPAFGAIRTRGDGYDFTPVTA</sequence>
<dbReference type="Proteomes" id="UP000238605">
    <property type="component" value="Unassembled WGS sequence"/>
</dbReference>
<proteinExistence type="inferred from homology"/>
<dbReference type="Pfam" id="PF00753">
    <property type="entry name" value="Lactamase_B"/>
    <property type="match status" value="1"/>
</dbReference>
<dbReference type="CDD" id="cd07720">
    <property type="entry name" value="OPHC2-like_MBL-fold"/>
    <property type="match status" value="1"/>
</dbReference>
<evidence type="ECO:0000256" key="5">
    <source>
        <dbReference type="SAM" id="SignalP"/>
    </source>
</evidence>
<dbReference type="InterPro" id="IPR006311">
    <property type="entry name" value="TAT_signal"/>
</dbReference>
<protein>
    <submittedName>
        <fullName evidence="7">MBL fold metallo-hydrolase</fullName>
    </submittedName>
</protein>